<dbReference type="AlphaFoldDB" id="A0A511FAQ2"/>
<dbReference type="PROSITE" id="PS51779">
    <property type="entry name" value="POTRA"/>
    <property type="match status" value="1"/>
</dbReference>
<dbReference type="RefSeq" id="WP_146835828.1">
    <property type="nucleotide sequence ID" value="NZ_JAHLPH010000004.1"/>
</dbReference>
<evidence type="ECO:0000256" key="3">
    <source>
        <dbReference type="ARBA" id="ARBA00022618"/>
    </source>
</evidence>
<feature type="domain" description="POTRA" evidence="10">
    <location>
        <begin position="160"/>
        <end position="229"/>
    </location>
</feature>
<dbReference type="EMBL" id="BJVQ01000014">
    <property type="protein sequence ID" value="GEL46340.1"/>
    <property type="molecule type" value="Genomic_DNA"/>
</dbReference>
<evidence type="ECO:0000259" key="10">
    <source>
        <dbReference type="PROSITE" id="PS51779"/>
    </source>
</evidence>
<accession>A0A511FAQ2</accession>
<sequence>MTPQRPRPPQPGRASGPQRPPAPRPAPPRPRGPQQPAPGSGGATAPTQSVPAADAARPEPGRARSTAPRTAPGTAGRAGPGGPATPAAGSAAAPGRALAPRTGAFPVRPPVVSQGSAARFAERARARQRLAWRQILLVAGSVVVVAGLAWVLLLSPALALDREQVAVTGAGTVVAVDQVRAVVDEEAGTPLTRLDTARLRTALLDVPGVRDVVLTRDWPHGLSVALVSREPVAAVPESADVVERAEDAGESGGAGYALVDEEGVQVGRADAPPEGLPVVEVPVGEARILAAALGVLHALPEALLADIGQVSAGTQDTVSFVLRDGATVEWGSAQDVSLKAAVLQALRAAPETAGSARYDVSAPTMPVVG</sequence>
<keyword evidence="2" id="KW-1003">Cell membrane</keyword>
<protein>
    <recommendedName>
        <fullName evidence="10">POTRA domain-containing protein</fullName>
    </recommendedName>
</protein>
<reference evidence="11 12" key="1">
    <citation type="submission" date="2019-07" db="EMBL/GenBank/DDBJ databases">
        <title>Whole genome shotgun sequence of Cellulomonas hominis NBRC 16055.</title>
        <authorList>
            <person name="Hosoyama A."/>
            <person name="Uohara A."/>
            <person name="Ohji S."/>
            <person name="Ichikawa N."/>
        </authorList>
    </citation>
    <scope>NUCLEOTIDE SEQUENCE [LARGE SCALE GENOMIC DNA]</scope>
    <source>
        <strain evidence="11 12">NBRC 16055</strain>
    </source>
</reference>
<feature type="transmembrane region" description="Helical" evidence="9">
    <location>
        <begin position="135"/>
        <end position="154"/>
    </location>
</feature>
<dbReference type="Pfam" id="PF08478">
    <property type="entry name" value="POTRA_1"/>
    <property type="match status" value="1"/>
</dbReference>
<dbReference type="InterPro" id="IPR034746">
    <property type="entry name" value="POTRA"/>
</dbReference>
<keyword evidence="5 9" id="KW-1133">Transmembrane helix</keyword>
<evidence type="ECO:0000256" key="1">
    <source>
        <dbReference type="ARBA" id="ARBA00004370"/>
    </source>
</evidence>
<evidence type="ECO:0000256" key="9">
    <source>
        <dbReference type="SAM" id="Phobius"/>
    </source>
</evidence>
<evidence type="ECO:0000313" key="11">
    <source>
        <dbReference type="EMBL" id="GEL46340.1"/>
    </source>
</evidence>
<evidence type="ECO:0000256" key="6">
    <source>
        <dbReference type="ARBA" id="ARBA00023136"/>
    </source>
</evidence>
<dbReference type="InterPro" id="IPR005548">
    <property type="entry name" value="Cell_div_FtsQ/DivIB_C"/>
</dbReference>
<dbReference type="GO" id="GO:0051301">
    <property type="term" value="P:cell division"/>
    <property type="evidence" value="ECO:0007669"/>
    <property type="project" value="UniProtKB-KW"/>
</dbReference>
<dbReference type="Proteomes" id="UP000321723">
    <property type="component" value="Unassembled WGS sequence"/>
</dbReference>
<evidence type="ECO:0000256" key="4">
    <source>
        <dbReference type="ARBA" id="ARBA00022692"/>
    </source>
</evidence>
<keyword evidence="12" id="KW-1185">Reference proteome</keyword>
<feature type="compositionally biased region" description="Pro residues" evidence="8">
    <location>
        <begin position="18"/>
        <end position="36"/>
    </location>
</feature>
<evidence type="ECO:0000256" key="2">
    <source>
        <dbReference type="ARBA" id="ARBA00022475"/>
    </source>
</evidence>
<gene>
    <name evidence="11" type="ORF">CHO01_14560</name>
</gene>
<name>A0A511FAQ2_9CELL</name>
<comment type="subcellular location">
    <subcellularLocation>
        <location evidence="1">Membrane</location>
    </subcellularLocation>
</comment>
<dbReference type="InterPro" id="IPR050487">
    <property type="entry name" value="FtsQ_DivIB"/>
</dbReference>
<evidence type="ECO:0000256" key="8">
    <source>
        <dbReference type="SAM" id="MobiDB-lite"/>
    </source>
</evidence>
<feature type="region of interest" description="Disordered" evidence="8">
    <location>
        <begin position="1"/>
        <end position="113"/>
    </location>
</feature>
<proteinExistence type="predicted"/>
<keyword evidence="3" id="KW-0132">Cell division</keyword>
<evidence type="ECO:0000256" key="7">
    <source>
        <dbReference type="ARBA" id="ARBA00023306"/>
    </source>
</evidence>
<comment type="caution">
    <text evidence="11">The sequence shown here is derived from an EMBL/GenBank/DDBJ whole genome shotgun (WGS) entry which is preliminary data.</text>
</comment>
<dbReference type="PANTHER" id="PTHR37820:SF1">
    <property type="entry name" value="CELL DIVISION PROTEIN FTSQ"/>
    <property type="match status" value="1"/>
</dbReference>
<dbReference type="Gene3D" id="3.10.20.310">
    <property type="entry name" value="membrane protein fhac"/>
    <property type="match status" value="1"/>
</dbReference>
<keyword evidence="4 9" id="KW-0812">Transmembrane</keyword>
<organism evidence="11 12">
    <name type="scientific">Cellulomonas hominis</name>
    <dbReference type="NCBI Taxonomy" id="156981"/>
    <lineage>
        <taxon>Bacteria</taxon>
        <taxon>Bacillati</taxon>
        <taxon>Actinomycetota</taxon>
        <taxon>Actinomycetes</taxon>
        <taxon>Micrococcales</taxon>
        <taxon>Cellulomonadaceae</taxon>
        <taxon>Cellulomonas</taxon>
    </lineage>
</organism>
<dbReference type="GO" id="GO:0005886">
    <property type="term" value="C:plasma membrane"/>
    <property type="evidence" value="ECO:0007669"/>
    <property type="project" value="TreeGrafter"/>
</dbReference>
<keyword evidence="6 9" id="KW-0472">Membrane</keyword>
<dbReference type="InterPro" id="IPR013685">
    <property type="entry name" value="POTRA_FtsQ_type"/>
</dbReference>
<feature type="compositionally biased region" description="Pro residues" evidence="8">
    <location>
        <begin position="1"/>
        <end position="11"/>
    </location>
</feature>
<evidence type="ECO:0000313" key="12">
    <source>
        <dbReference type="Proteomes" id="UP000321723"/>
    </source>
</evidence>
<feature type="compositionally biased region" description="Low complexity" evidence="8">
    <location>
        <begin position="37"/>
        <end position="48"/>
    </location>
</feature>
<evidence type="ECO:0000256" key="5">
    <source>
        <dbReference type="ARBA" id="ARBA00022989"/>
    </source>
</evidence>
<feature type="compositionally biased region" description="Low complexity" evidence="8">
    <location>
        <begin position="63"/>
        <end position="75"/>
    </location>
</feature>
<dbReference type="Pfam" id="PF03799">
    <property type="entry name" value="FtsQ_DivIB_C"/>
    <property type="match status" value="1"/>
</dbReference>
<dbReference type="PANTHER" id="PTHR37820">
    <property type="entry name" value="CELL DIVISION PROTEIN DIVIB"/>
    <property type="match status" value="1"/>
</dbReference>
<feature type="compositionally biased region" description="Low complexity" evidence="8">
    <location>
        <begin position="84"/>
        <end position="104"/>
    </location>
</feature>
<dbReference type="OrthoDB" id="4793367at2"/>
<keyword evidence="7" id="KW-0131">Cell cycle</keyword>